<sequence length="52" mass="6197">MSLDLYRNLLAAAEDGRRWVWVWCGVGGREDGVWGFMQPPFRLTYWRLVPLR</sequence>
<dbReference type="Proteomes" id="UP000276215">
    <property type="component" value="Unassembled WGS sequence"/>
</dbReference>
<gene>
    <name evidence="1" type="ORF">L873DRAFT_1809293</name>
</gene>
<reference evidence="1 2" key="1">
    <citation type="journal article" date="2018" name="Nat. Ecol. Evol.">
        <title>Pezizomycetes genomes reveal the molecular basis of ectomycorrhizal truffle lifestyle.</title>
        <authorList>
            <person name="Murat C."/>
            <person name="Payen T."/>
            <person name="Noel B."/>
            <person name="Kuo A."/>
            <person name="Morin E."/>
            <person name="Chen J."/>
            <person name="Kohler A."/>
            <person name="Krizsan K."/>
            <person name="Balestrini R."/>
            <person name="Da Silva C."/>
            <person name="Montanini B."/>
            <person name="Hainaut M."/>
            <person name="Levati E."/>
            <person name="Barry K.W."/>
            <person name="Belfiori B."/>
            <person name="Cichocki N."/>
            <person name="Clum A."/>
            <person name="Dockter R.B."/>
            <person name="Fauchery L."/>
            <person name="Guy J."/>
            <person name="Iotti M."/>
            <person name="Le Tacon F."/>
            <person name="Lindquist E.A."/>
            <person name="Lipzen A."/>
            <person name="Malagnac F."/>
            <person name="Mello A."/>
            <person name="Molinier V."/>
            <person name="Miyauchi S."/>
            <person name="Poulain J."/>
            <person name="Riccioni C."/>
            <person name="Rubini A."/>
            <person name="Sitrit Y."/>
            <person name="Splivallo R."/>
            <person name="Traeger S."/>
            <person name="Wang M."/>
            <person name="Zifcakova L."/>
            <person name="Wipf D."/>
            <person name="Zambonelli A."/>
            <person name="Paolocci F."/>
            <person name="Nowrousian M."/>
            <person name="Ottonello S."/>
            <person name="Baldrian P."/>
            <person name="Spatafora J.W."/>
            <person name="Henrissat B."/>
            <person name="Nagy L.G."/>
            <person name="Aury J.M."/>
            <person name="Wincker P."/>
            <person name="Grigoriev I.V."/>
            <person name="Bonfante P."/>
            <person name="Martin F.M."/>
        </authorList>
    </citation>
    <scope>NUCLEOTIDE SEQUENCE [LARGE SCALE GENOMIC DNA]</scope>
    <source>
        <strain evidence="1 2">120613-1</strain>
    </source>
</reference>
<organism evidence="1 2">
    <name type="scientific">Choiromyces venosus 120613-1</name>
    <dbReference type="NCBI Taxonomy" id="1336337"/>
    <lineage>
        <taxon>Eukaryota</taxon>
        <taxon>Fungi</taxon>
        <taxon>Dikarya</taxon>
        <taxon>Ascomycota</taxon>
        <taxon>Pezizomycotina</taxon>
        <taxon>Pezizomycetes</taxon>
        <taxon>Pezizales</taxon>
        <taxon>Tuberaceae</taxon>
        <taxon>Choiromyces</taxon>
    </lineage>
</organism>
<keyword evidence="2" id="KW-1185">Reference proteome</keyword>
<dbReference type="AlphaFoldDB" id="A0A3N4JHS6"/>
<dbReference type="EMBL" id="ML120401">
    <property type="protein sequence ID" value="RPA97825.1"/>
    <property type="molecule type" value="Genomic_DNA"/>
</dbReference>
<proteinExistence type="predicted"/>
<evidence type="ECO:0000313" key="2">
    <source>
        <dbReference type="Proteomes" id="UP000276215"/>
    </source>
</evidence>
<name>A0A3N4JHS6_9PEZI</name>
<protein>
    <submittedName>
        <fullName evidence="1">Uncharacterized protein</fullName>
    </submittedName>
</protein>
<evidence type="ECO:0000313" key="1">
    <source>
        <dbReference type="EMBL" id="RPA97825.1"/>
    </source>
</evidence>
<accession>A0A3N4JHS6</accession>